<dbReference type="EMBL" id="FOCL01000016">
    <property type="protein sequence ID" value="SEO91580.1"/>
    <property type="molecule type" value="Genomic_DNA"/>
</dbReference>
<keyword evidence="4" id="KW-1185">Reference proteome</keyword>
<name>A0A1H8TKI6_9SPHI</name>
<keyword evidence="1" id="KW-0732">Signal</keyword>
<evidence type="ECO:0000313" key="4">
    <source>
        <dbReference type="Proteomes" id="UP000198942"/>
    </source>
</evidence>
<feature type="domain" description="Outer membrane protein beta-barrel" evidence="2">
    <location>
        <begin position="336"/>
        <end position="728"/>
    </location>
</feature>
<organism evidence="3 4">
    <name type="scientific">Mucilaginibacter gossypiicola</name>
    <dbReference type="NCBI Taxonomy" id="551995"/>
    <lineage>
        <taxon>Bacteria</taxon>
        <taxon>Pseudomonadati</taxon>
        <taxon>Bacteroidota</taxon>
        <taxon>Sphingobacteriia</taxon>
        <taxon>Sphingobacteriales</taxon>
        <taxon>Sphingobacteriaceae</taxon>
        <taxon>Mucilaginibacter</taxon>
    </lineage>
</organism>
<dbReference type="RefSeq" id="WP_091220377.1">
    <property type="nucleotide sequence ID" value="NZ_FOCL01000016.1"/>
</dbReference>
<reference evidence="4" key="1">
    <citation type="submission" date="2016-10" db="EMBL/GenBank/DDBJ databases">
        <authorList>
            <person name="Varghese N."/>
            <person name="Submissions S."/>
        </authorList>
    </citation>
    <scope>NUCLEOTIDE SEQUENCE [LARGE SCALE GENOMIC DNA]</scope>
    <source>
        <strain evidence="4">Gh-48</strain>
    </source>
</reference>
<dbReference type="Pfam" id="PF14905">
    <property type="entry name" value="OMP_b-brl_3"/>
    <property type="match status" value="1"/>
</dbReference>
<dbReference type="STRING" id="551995.SAMN05192574_11632"/>
<protein>
    <submittedName>
        <fullName evidence="3">Outer membrane protein beta-barrel family protein</fullName>
    </submittedName>
</protein>
<dbReference type="SUPFAM" id="SSF56935">
    <property type="entry name" value="Porins"/>
    <property type="match status" value="1"/>
</dbReference>
<feature type="signal peptide" evidence="1">
    <location>
        <begin position="1"/>
        <end position="23"/>
    </location>
</feature>
<sequence>MNKHLKILLATLICIFFKNNSFATSGVYLAKGDLKLNEAHRRRSCIQLDTGRHQNIIIKDTTKQKADTSRLRNNVLKGVTIKGKRVLLVQNVDRSIVTVENNRLFLGSNLEEVLEKIPGVTIDGNNHLIVNGNGSVKFQINGRDIPISGNSISSFLKSIQSSAIKSVEIINPSAKSDAQSSAKILNINTVQQTTDGFTLSPGLTYSQGKYARTGINLFSQAKVKKFTFQLLSFADLSNEYSTEKSSRIFRNTTNFINESKALNRKRSYLNKIDINYNFDKKNILGLSFYNTQSNQKNSTNSFFEFRNNTSPDSSYLNNSLGKQNLSYSIYSGYFKHAFDEDEEYISFNVDVNRATNRQNYLFTNQSIYSTVDSIGTRLDQSTHSNSSLWVPSVYINYSKPLIKSTGRLDLGLKYTSTKDHEYYDGQNDLNNAYSYNESVAAGYVSFLYDKKAFSFQGGFRAENSSTKGEINNNSVTDKKYFNLFPSISLQRKFHNDDYIVSVNYRKRIIRPTFLALSPFLYFTSPYEAFRGDATLSPTLIDDFNASFTIKGVYINANYSSMHNVISQLPIIDDSLTTITNQYINIGAEHYRSINVSYPFNIKTVSLTPSVNAESASSHLTINSQNLLKNTSDISFNLNGVYRCDKTSRFEIRSFYVPKVITVSSTINHKSGVTIRYIKTFLDGNLSMRAAVEDIFNANKESGSNNFGGYVGTFSNFYDNRRASLSLTYSLRKGKRVSINAPGQENSDTNERIKN</sequence>
<evidence type="ECO:0000313" key="3">
    <source>
        <dbReference type="EMBL" id="SEO91580.1"/>
    </source>
</evidence>
<evidence type="ECO:0000256" key="1">
    <source>
        <dbReference type="SAM" id="SignalP"/>
    </source>
</evidence>
<gene>
    <name evidence="3" type="ORF">SAMN05192574_11632</name>
</gene>
<dbReference type="OrthoDB" id="606851at2"/>
<feature type="chain" id="PRO_5011514315" evidence="1">
    <location>
        <begin position="24"/>
        <end position="754"/>
    </location>
</feature>
<dbReference type="Proteomes" id="UP000198942">
    <property type="component" value="Unassembled WGS sequence"/>
</dbReference>
<accession>A0A1H8TKI6</accession>
<evidence type="ECO:0000259" key="2">
    <source>
        <dbReference type="Pfam" id="PF14905"/>
    </source>
</evidence>
<proteinExistence type="predicted"/>
<dbReference type="InterPro" id="IPR041700">
    <property type="entry name" value="OMP_b-brl_3"/>
</dbReference>
<dbReference type="AlphaFoldDB" id="A0A1H8TKI6"/>